<evidence type="ECO:0000313" key="6">
    <source>
        <dbReference type="EMBL" id="MBO3664082.1"/>
    </source>
</evidence>
<evidence type="ECO:0000256" key="4">
    <source>
        <dbReference type="PIRSR" id="PIRSR001112-1"/>
    </source>
</evidence>
<dbReference type="RefSeq" id="WP_208503802.1">
    <property type="nucleotide sequence ID" value="NZ_JAGFOA010000004.1"/>
</dbReference>
<dbReference type="InterPro" id="IPR016292">
    <property type="entry name" value="Epoxide_hydrolase"/>
</dbReference>
<dbReference type="AlphaFoldDB" id="A0A939TXW2"/>
<keyword evidence="3 6" id="KW-0378">Hydrolase</keyword>
<reference evidence="6" key="1">
    <citation type="submission" date="2021-03" db="EMBL/GenBank/DDBJ databases">
        <title>Microbacterium sp. nov., a novel actinobacterium isolated from cow dung.</title>
        <authorList>
            <person name="Zhang L."/>
        </authorList>
    </citation>
    <scope>NUCLEOTIDE SEQUENCE</scope>
    <source>
        <strain evidence="6">NEAU-LLB</strain>
    </source>
</reference>
<dbReference type="Gene3D" id="3.40.50.1820">
    <property type="entry name" value="alpha/beta hydrolase"/>
    <property type="match status" value="1"/>
</dbReference>
<evidence type="ECO:0000313" key="7">
    <source>
        <dbReference type="Proteomes" id="UP000680132"/>
    </source>
</evidence>
<proteinExistence type="inferred from homology"/>
<feature type="active site" description="Nucleophile" evidence="4">
    <location>
        <position position="166"/>
    </location>
</feature>
<dbReference type="PIRSF" id="PIRSF001112">
    <property type="entry name" value="Epoxide_hydrolase"/>
    <property type="match status" value="1"/>
</dbReference>
<dbReference type="GO" id="GO:0097176">
    <property type="term" value="P:epoxide metabolic process"/>
    <property type="evidence" value="ECO:0007669"/>
    <property type="project" value="TreeGrafter"/>
</dbReference>
<feature type="active site" description="Proton acceptor" evidence="4">
    <location>
        <position position="347"/>
    </location>
</feature>
<dbReference type="Proteomes" id="UP000680132">
    <property type="component" value="Unassembled WGS sequence"/>
</dbReference>
<keyword evidence="7" id="KW-1185">Reference proteome</keyword>
<dbReference type="InterPro" id="IPR010497">
    <property type="entry name" value="Epoxide_hydro_N"/>
</dbReference>
<protein>
    <submittedName>
        <fullName evidence="6">Epoxide hydrolase</fullName>
    </submittedName>
</protein>
<accession>A0A939TXW2</accession>
<comment type="caution">
    <text evidence="6">The sequence shown here is derived from an EMBL/GenBank/DDBJ whole genome shotgun (WGS) entry which is preliminary data.</text>
</comment>
<feature type="domain" description="Epoxide hydrolase N-terminal" evidence="5">
    <location>
        <begin position="4"/>
        <end position="104"/>
    </location>
</feature>
<evidence type="ECO:0000259" key="5">
    <source>
        <dbReference type="Pfam" id="PF06441"/>
    </source>
</evidence>
<comment type="similarity">
    <text evidence="1">Belongs to the peptidase S33 family.</text>
</comment>
<feature type="active site" description="Proton donor" evidence="4">
    <location>
        <position position="298"/>
    </location>
</feature>
<dbReference type="Pfam" id="PF06441">
    <property type="entry name" value="EHN"/>
    <property type="match status" value="1"/>
</dbReference>
<dbReference type="PANTHER" id="PTHR21661:SF35">
    <property type="entry name" value="EPOXIDE HYDROLASE"/>
    <property type="match status" value="1"/>
</dbReference>
<dbReference type="SUPFAM" id="SSF53474">
    <property type="entry name" value="alpha/beta-Hydrolases"/>
    <property type="match status" value="1"/>
</dbReference>
<sequence>MTLVRPFRFRVADEELDDLRGRLERARLLPDSPRRPPAGMTGEWLRELVATWRDDDWRAREEWLASFPQFLADIQGTEIHFVHLRAEDADAPVLLVMHGWPHTFALQLDFAAQLTDFHVVVASLPGFAFSQPYSEGPFTERRVADTMHLLMTEVLGYTRYLTYGEDISAYVSDRLAAEHPEHVAGIVATHAHFPLMAERDLTTDAEERAFFDRMNGEFWEEGGYAHVQGTRPDVLAAALNDSPVGLLAWVAEKFAAWGDLPDPSDPQSIEQTISRERILTEAAIYWFTRTIATSFRPYYESEDEEFPLVRVPASVHIQRHEHDYPESLARTYYQDLRTFERLDRGGHFTVAEVPSEMAARVRRFAADVW</sequence>
<evidence type="ECO:0000256" key="2">
    <source>
        <dbReference type="ARBA" id="ARBA00022797"/>
    </source>
</evidence>
<dbReference type="PANTHER" id="PTHR21661">
    <property type="entry name" value="EPOXIDE HYDROLASE 1-RELATED"/>
    <property type="match status" value="1"/>
</dbReference>
<name>A0A939TXW2_9MICO</name>
<dbReference type="GO" id="GO:0004301">
    <property type="term" value="F:epoxide hydrolase activity"/>
    <property type="evidence" value="ECO:0007669"/>
    <property type="project" value="TreeGrafter"/>
</dbReference>
<evidence type="ECO:0000256" key="1">
    <source>
        <dbReference type="ARBA" id="ARBA00010088"/>
    </source>
</evidence>
<gene>
    <name evidence="6" type="ORF">J5V96_11235</name>
</gene>
<keyword evidence="2" id="KW-0058">Aromatic hydrocarbons catabolism</keyword>
<organism evidence="6 7">
    <name type="scientific">Microbacterium stercoris</name>
    <dbReference type="NCBI Taxonomy" id="2820289"/>
    <lineage>
        <taxon>Bacteria</taxon>
        <taxon>Bacillati</taxon>
        <taxon>Actinomycetota</taxon>
        <taxon>Actinomycetes</taxon>
        <taxon>Micrococcales</taxon>
        <taxon>Microbacteriaceae</taxon>
        <taxon>Microbacterium</taxon>
    </lineage>
</organism>
<dbReference type="EMBL" id="JAGFOA010000004">
    <property type="protein sequence ID" value="MBO3664082.1"/>
    <property type="molecule type" value="Genomic_DNA"/>
</dbReference>
<evidence type="ECO:0000256" key="3">
    <source>
        <dbReference type="ARBA" id="ARBA00022801"/>
    </source>
</evidence>
<dbReference type="InterPro" id="IPR029058">
    <property type="entry name" value="AB_hydrolase_fold"/>
</dbReference>